<dbReference type="PANTHER" id="PTHR43649">
    <property type="entry name" value="ARABINOSE-BINDING PROTEIN-RELATED"/>
    <property type="match status" value="1"/>
</dbReference>
<reference evidence="10 11" key="1">
    <citation type="journal article" date="2015" name="Stand. Genomic Sci.">
        <title>Genomic Encyclopedia of Bacterial and Archaeal Type Strains, Phase III: the genomes of soil and plant-associated and newly described type strains.</title>
        <authorList>
            <person name="Whitman W.B."/>
            <person name="Woyke T."/>
            <person name="Klenk H.P."/>
            <person name="Zhou Y."/>
            <person name="Lilburn T.G."/>
            <person name="Beck B.J."/>
            <person name="De Vos P."/>
            <person name="Vandamme P."/>
            <person name="Eisen J.A."/>
            <person name="Garrity G."/>
            <person name="Hugenholtz P."/>
            <person name="Kyrpides N.C."/>
        </authorList>
    </citation>
    <scope>NUCLEOTIDE SEQUENCE [LARGE SCALE GENOMIC DNA]</scope>
    <source>
        <strain evidence="10 11">CGMCC 1.2546</strain>
    </source>
</reference>
<gene>
    <name evidence="10" type="ORF">IQ26_00694</name>
</gene>
<keyword evidence="3" id="KW-1003">Cell membrane</keyword>
<keyword evidence="10" id="KW-0762">Sugar transport</keyword>
<evidence type="ECO:0000256" key="6">
    <source>
        <dbReference type="ARBA" id="ARBA00023136"/>
    </source>
</evidence>
<protein>
    <submittedName>
        <fullName evidence="10">Multiple sugar transport system substrate-binding protein</fullName>
    </submittedName>
</protein>
<dbReference type="InterPro" id="IPR006059">
    <property type="entry name" value="SBP"/>
</dbReference>
<evidence type="ECO:0000313" key="10">
    <source>
        <dbReference type="EMBL" id="TWI42320.1"/>
    </source>
</evidence>
<evidence type="ECO:0000256" key="9">
    <source>
        <dbReference type="SAM" id="SignalP"/>
    </source>
</evidence>
<comment type="subcellular location">
    <subcellularLocation>
        <location evidence="1">Periplasm</location>
    </subcellularLocation>
</comment>
<dbReference type="Pfam" id="PF01547">
    <property type="entry name" value="SBP_bac_1"/>
    <property type="match status" value="1"/>
</dbReference>
<evidence type="ECO:0000256" key="2">
    <source>
        <dbReference type="ARBA" id="ARBA00008520"/>
    </source>
</evidence>
<keyword evidence="11" id="KW-1185">Reference proteome</keyword>
<keyword evidence="4 9" id="KW-0732">Signal</keyword>
<evidence type="ECO:0000256" key="4">
    <source>
        <dbReference type="ARBA" id="ARBA00022729"/>
    </source>
</evidence>
<organism evidence="10 11">
    <name type="scientific">Mesorhizobium tianshanense</name>
    <dbReference type="NCBI Taxonomy" id="39844"/>
    <lineage>
        <taxon>Bacteria</taxon>
        <taxon>Pseudomonadati</taxon>
        <taxon>Pseudomonadota</taxon>
        <taxon>Alphaproteobacteria</taxon>
        <taxon>Hyphomicrobiales</taxon>
        <taxon>Phyllobacteriaceae</taxon>
        <taxon>Mesorhizobium</taxon>
    </lineage>
</organism>
<comment type="caution">
    <text evidence="10">The sequence shown here is derived from an EMBL/GenBank/DDBJ whole genome shotgun (WGS) entry which is preliminary data.</text>
</comment>
<feature type="chain" id="PRO_5021774717" evidence="9">
    <location>
        <begin position="24"/>
        <end position="421"/>
    </location>
</feature>
<dbReference type="InterPro" id="IPR050490">
    <property type="entry name" value="Bact_solute-bd_prot1"/>
</dbReference>
<accession>A0A562PDM1</accession>
<evidence type="ECO:0000256" key="5">
    <source>
        <dbReference type="ARBA" id="ARBA00022764"/>
    </source>
</evidence>
<dbReference type="GO" id="GO:0042597">
    <property type="term" value="C:periplasmic space"/>
    <property type="evidence" value="ECO:0007669"/>
    <property type="project" value="UniProtKB-SubCell"/>
</dbReference>
<keyword evidence="5" id="KW-0574">Periplasm</keyword>
<dbReference type="Proteomes" id="UP000317122">
    <property type="component" value="Unassembled WGS sequence"/>
</dbReference>
<dbReference type="PANTHER" id="PTHR43649:SF33">
    <property type="entry name" value="POLYGALACTURONAN_RHAMNOGALACTURONAN-BINDING PROTEIN YTCQ"/>
    <property type="match status" value="1"/>
</dbReference>
<comment type="similarity">
    <text evidence="2">Belongs to the bacterial solute-binding protein 1 family.</text>
</comment>
<keyword evidence="6" id="KW-0472">Membrane</keyword>
<dbReference type="Gene3D" id="3.40.190.10">
    <property type="entry name" value="Periplasmic binding protein-like II"/>
    <property type="match status" value="1"/>
</dbReference>
<dbReference type="AlphaFoldDB" id="A0A562PDM1"/>
<dbReference type="SUPFAM" id="SSF53850">
    <property type="entry name" value="Periplasmic binding protein-like II"/>
    <property type="match status" value="1"/>
</dbReference>
<dbReference type="OrthoDB" id="23936at2"/>
<keyword evidence="7" id="KW-0564">Palmitate</keyword>
<evidence type="ECO:0000313" key="11">
    <source>
        <dbReference type="Proteomes" id="UP000317122"/>
    </source>
</evidence>
<name>A0A562PDM1_9HYPH</name>
<evidence type="ECO:0000256" key="7">
    <source>
        <dbReference type="ARBA" id="ARBA00023139"/>
    </source>
</evidence>
<sequence length="421" mass="45212">MNALKTLAGAALALSIAMGGAQAQVLFWSTQARPVEETQKMRSEVLKAFDGQVDYQVAEDGPWLTRLQAELQAGSGTIGVLGGLHGDFSTVGADLVDLSGVDVGGAKLNEAYQKLGMLGTGVQKYLPWMQATFLMAANKQALQYLPADVDLNTITYDQLIEWSKNIAENTGSPKFGFPAGPKGLKHRFFEGFLYPSYTGSMVTKFRSTEAETAWNKFKELWQYTNPNSTNYAFMQEPLLTGEVWVAFDHVARLADAFNQKPDEFVAFPAPAGPAGRGYMPVIAGIAIPKTSPDMDKAKALVAYMLKPETQIATLKATNFFPVIDVKLADDMPASVKAFSPAIATMTGAPDALPALLPMGLGDLGGKFNQVYVDSFERIVLGGQDVHGVLEEQATALKALIDQSKAPCWAPDKPSAGACPVD</sequence>
<keyword evidence="10" id="KW-0813">Transport</keyword>
<feature type="signal peptide" evidence="9">
    <location>
        <begin position="1"/>
        <end position="23"/>
    </location>
</feature>
<keyword evidence="8" id="KW-0449">Lipoprotein</keyword>
<evidence type="ECO:0000256" key="8">
    <source>
        <dbReference type="ARBA" id="ARBA00023288"/>
    </source>
</evidence>
<proteinExistence type="inferred from homology"/>
<dbReference type="RefSeq" id="WP_145713534.1">
    <property type="nucleotide sequence ID" value="NZ_BSPF01000125.1"/>
</dbReference>
<evidence type="ECO:0000256" key="3">
    <source>
        <dbReference type="ARBA" id="ARBA00022475"/>
    </source>
</evidence>
<dbReference type="EMBL" id="VLKT01000003">
    <property type="protein sequence ID" value="TWI42320.1"/>
    <property type="molecule type" value="Genomic_DNA"/>
</dbReference>
<evidence type="ECO:0000256" key="1">
    <source>
        <dbReference type="ARBA" id="ARBA00004418"/>
    </source>
</evidence>